<protein>
    <submittedName>
        <fullName evidence="1">Uncharacterized protein</fullName>
    </submittedName>
</protein>
<proteinExistence type="predicted"/>
<name>A0AC59YK14_RANTA</name>
<evidence type="ECO:0000313" key="2">
    <source>
        <dbReference type="Proteomes" id="UP001162501"/>
    </source>
</evidence>
<reference evidence="1" key="2">
    <citation type="submission" date="2025-03" db="EMBL/GenBank/DDBJ databases">
        <authorList>
            <consortium name="ELIXIR-Norway"/>
            <consortium name="Elixir Norway"/>
        </authorList>
    </citation>
    <scope>NUCLEOTIDE SEQUENCE</scope>
</reference>
<reference evidence="1" key="1">
    <citation type="submission" date="2023-05" db="EMBL/GenBank/DDBJ databases">
        <authorList>
            <consortium name="ELIXIR-Norway"/>
        </authorList>
    </citation>
    <scope>NUCLEOTIDE SEQUENCE</scope>
</reference>
<accession>A0AC59YK14</accession>
<dbReference type="EMBL" id="OX596100">
    <property type="protein sequence ID" value="CAM9753709.1"/>
    <property type="molecule type" value="Genomic_DNA"/>
</dbReference>
<organism evidence="1 2">
    <name type="scientific">Rangifer tarandus platyrhynchus</name>
    <name type="common">Svalbard reindeer</name>
    <dbReference type="NCBI Taxonomy" id="3082113"/>
    <lineage>
        <taxon>Eukaryota</taxon>
        <taxon>Metazoa</taxon>
        <taxon>Chordata</taxon>
        <taxon>Craniata</taxon>
        <taxon>Vertebrata</taxon>
        <taxon>Euteleostomi</taxon>
        <taxon>Mammalia</taxon>
        <taxon>Eutheria</taxon>
        <taxon>Laurasiatheria</taxon>
        <taxon>Artiodactyla</taxon>
        <taxon>Ruminantia</taxon>
        <taxon>Pecora</taxon>
        <taxon>Cervidae</taxon>
        <taxon>Odocoileinae</taxon>
        <taxon>Rangifer</taxon>
    </lineage>
</organism>
<gene>
    <name evidence="1" type="ORF">MRATA1EN22A_LOCUS6987</name>
</gene>
<evidence type="ECO:0000313" key="1">
    <source>
        <dbReference type="EMBL" id="CAM9753709.1"/>
    </source>
</evidence>
<sequence>MWRCGLFVRLRPRVEPPTPPGWPRRVEAKRCRTTIGSIIPPKSTSGVLSQPSTEPTAEAPGFWAPVHHLTPAHTNSILAPTWEPLSIGDVSFPGLPVNDF</sequence>
<dbReference type="Proteomes" id="UP001162501">
    <property type="component" value="Chromosome 16"/>
</dbReference>